<accession>A0ABN9RF35</accession>
<reference evidence="4" key="1">
    <citation type="submission" date="2023-10" db="EMBL/GenBank/DDBJ databases">
        <authorList>
            <person name="Chen Y."/>
            <person name="Shah S."/>
            <person name="Dougan E. K."/>
            <person name="Thang M."/>
            <person name="Chan C."/>
        </authorList>
    </citation>
    <scope>NUCLEOTIDE SEQUENCE [LARGE SCALE GENOMIC DNA]</scope>
</reference>
<dbReference type="SUPFAM" id="SSF48403">
    <property type="entry name" value="Ankyrin repeat"/>
    <property type="match status" value="1"/>
</dbReference>
<sequence>GLEHQASSSSLLSFSDRDNHIGLEQTGESRTWDKHSSRSICTETEREAERLAALARVQLDRLGDDGQVGSWGDAAKALRRLLDTKAPRGPEQLAELRETARIFAREALSKKIFSFRYKQRNHEGRAVHIAAIHRDGHSLMAELLDLGVDPTTACTFSAFDNPCSATALHLAAGCGHTEVLRQLLQASVDVNARSTSKGRENYTALHEASFFQQTSAVEFLLRASAQPDAR</sequence>
<dbReference type="InterPro" id="IPR002110">
    <property type="entry name" value="Ankyrin_rpt"/>
</dbReference>
<evidence type="ECO:0000313" key="5">
    <source>
        <dbReference type="Proteomes" id="UP001189429"/>
    </source>
</evidence>
<comment type="caution">
    <text evidence="4">The sequence shown here is derived from an EMBL/GenBank/DDBJ whole genome shotgun (WGS) entry which is preliminary data.</text>
</comment>
<dbReference type="PANTHER" id="PTHR24198">
    <property type="entry name" value="ANKYRIN REPEAT AND PROTEIN KINASE DOMAIN-CONTAINING PROTEIN"/>
    <property type="match status" value="1"/>
</dbReference>
<dbReference type="PROSITE" id="PS50297">
    <property type="entry name" value="ANK_REP_REGION"/>
    <property type="match status" value="2"/>
</dbReference>
<dbReference type="Pfam" id="PF12796">
    <property type="entry name" value="Ank_2"/>
    <property type="match status" value="1"/>
</dbReference>
<evidence type="ECO:0000256" key="2">
    <source>
        <dbReference type="ARBA" id="ARBA00023043"/>
    </source>
</evidence>
<feature type="non-terminal residue" evidence="4">
    <location>
        <position position="1"/>
    </location>
</feature>
<dbReference type="Proteomes" id="UP001189429">
    <property type="component" value="Unassembled WGS sequence"/>
</dbReference>
<evidence type="ECO:0000256" key="3">
    <source>
        <dbReference type="PROSITE-ProRule" id="PRU00023"/>
    </source>
</evidence>
<dbReference type="InterPro" id="IPR036770">
    <property type="entry name" value="Ankyrin_rpt-contain_sf"/>
</dbReference>
<evidence type="ECO:0000256" key="1">
    <source>
        <dbReference type="ARBA" id="ARBA00022737"/>
    </source>
</evidence>
<dbReference type="PANTHER" id="PTHR24198:SF165">
    <property type="entry name" value="ANKYRIN REPEAT-CONTAINING PROTEIN-RELATED"/>
    <property type="match status" value="1"/>
</dbReference>
<evidence type="ECO:0000313" key="4">
    <source>
        <dbReference type="EMBL" id="CAK0817196.1"/>
    </source>
</evidence>
<keyword evidence="2 3" id="KW-0040">ANK repeat</keyword>
<feature type="repeat" description="ANK" evidence="3">
    <location>
        <begin position="200"/>
        <end position="230"/>
    </location>
</feature>
<feature type="repeat" description="ANK" evidence="3">
    <location>
        <begin position="163"/>
        <end position="195"/>
    </location>
</feature>
<proteinExistence type="predicted"/>
<dbReference type="EMBL" id="CAUYUJ010006381">
    <property type="protein sequence ID" value="CAK0817196.1"/>
    <property type="molecule type" value="Genomic_DNA"/>
</dbReference>
<name>A0ABN9RF35_9DINO</name>
<feature type="non-terminal residue" evidence="4">
    <location>
        <position position="230"/>
    </location>
</feature>
<gene>
    <name evidence="4" type="ORF">PCOR1329_LOCUS19863</name>
</gene>
<dbReference type="PROSITE" id="PS50088">
    <property type="entry name" value="ANK_REPEAT"/>
    <property type="match status" value="2"/>
</dbReference>
<keyword evidence="5" id="KW-1185">Reference proteome</keyword>
<dbReference type="SMART" id="SM00248">
    <property type="entry name" value="ANK"/>
    <property type="match status" value="3"/>
</dbReference>
<keyword evidence="1" id="KW-0677">Repeat</keyword>
<organism evidence="4 5">
    <name type="scientific">Prorocentrum cordatum</name>
    <dbReference type="NCBI Taxonomy" id="2364126"/>
    <lineage>
        <taxon>Eukaryota</taxon>
        <taxon>Sar</taxon>
        <taxon>Alveolata</taxon>
        <taxon>Dinophyceae</taxon>
        <taxon>Prorocentrales</taxon>
        <taxon>Prorocentraceae</taxon>
        <taxon>Prorocentrum</taxon>
    </lineage>
</organism>
<protein>
    <submittedName>
        <fullName evidence="4">Uncharacterized protein</fullName>
    </submittedName>
</protein>
<dbReference type="Gene3D" id="1.25.40.20">
    <property type="entry name" value="Ankyrin repeat-containing domain"/>
    <property type="match status" value="1"/>
</dbReference>